<dbReference type="EMBL" id="JAUTXU010000165">
    <property type="protein sequence ID" value="KAK3702140.1"/>
    <property type="molecule type" value="Genomic_DNA"/>
</dbReference>
<accession>A0ACC3MRV1</accession>
<dbReference type="Proteomes" id="UP001281147">
    <property type="component" value="Unassembled WGS sequence"/>
</dbReference>
<reference evidence="1" key="1">
    <citation type="submission" date="2023-07" db="EMBL/GenBank/DDBJ databases">
        <title>Black Yeasts Isolated from many extreme environments.</title>
        <authorList>
            <person name="Coleine C."/>
            <person name="Stajich J.E."/>
            <person name="Selbmann L."/>
        </authorList>
    </citation>
    <scope>NUCLEOTIDE SEQUENCE</scope>
    <source>
        <strain evidence="1">CCFEE 5714</strain>
    </source>
</reference>
<keyword evidence="2" id="KW-1185">Reference proteome</keyword>
<comment type="caution">
    <text evidence="1">The sequence shown here is derived from an EMBL/GenBank/DDBJ whole genome shotgun (WGS) entry which is preliminary data.</text>
</comment>
<evidence type="ECO:0000313" key="1">
    <source>
        <dbReference type="EMBL" id="KAK3702140.1"/>
    </source>
</evidence>
<organism evidence="1 2">
    <name type="scientific">Vermiconidia calcicola</name>
    <dbReference type="NCBI Taxonomy" id="1690605"/>
    <lineage>
        <taxon>Eukaryota</taxon>
        <taxon>Fungi</taxon>
        <taxon>Dikarya</taxon>
        <taxon>Ascomycota</taxon>
        <taxon>Pezizomycotina</taxon>
        <taxon>Dothideomycetes</taxon>
        <taxon>Dothideomycetidae</taxon>
        <taxon>Mycosphaerellales</taxon>
        <taxon>Extremaceae</taxon>
        <taxon>Vermiconidia</taxon>
    </lineage>
</organism>
<gene>
    <name evidence="1" type="ORF">LTR37_015115</name>
</gene>
<sequence length="336" mass="36780">MPPPSSTNADDNIHVLILGAGLGGLTLAQSLRRKGVSVEIFERDESMGSRSGGWAISIHTILERLKHSVPQDVPPIQEANHLLPLDLPAQLCFYGGGGKAFVQSSPEQPVVRANRRRLREMLTSNLDIQWNRSVSRIEQDEKLVKIEFADGSNAVGNVLVGADGANSFGKPCVFLPSPVADLITVRKTLLPSTKLATLPAGTINGEVSLNNDQFQKQLELAHSAYVAAAEGYHLYVGLSEVLADRLGARYYWYLNFYDPEAGNEPYWTATADKQDMYDYAVKKTQTLEPRFSEIVGLTKPSDIIAPPIVFRDLLLHEIPQGRITLLGDAVSCNSLS</sequence>
<evidence type="ECO:0000313" key="2">
    <source>
        <dbReference type="Proteomes" id="UP001281147"/>
    </source>
</evidence>
<proteinExistence type="predicted"/>
<protein>
    <submittedName>
        <fullName evidence="1">Uncharacterized protein</fullName>
    </submittedName>
</protein>
<name>A0ACC3MRV1_9PEZI</name>